<dbReference type="AlphaFoldDB" id="A0A7W7RBY7"/>
<evidence type="ECO:0000256" key="2">
    <source>
        <dbReference type="SAM" id="MobiDB-lite"/>
    </source>
</evidence>
<evidence type="ECO:0000313" key="4">
    <source>
        <dbReference type="Proteomes" id="UP000540506"/>
    </source>
</evidence>
<gene>
    <name evidence="3" type="ORF">FHR34_008144</name>
</gene>
<accession>A0A7W7RBY7</accession>
<organism evidence="3 4">
    <name type="scientific">Kitasatospora kifunensis</name>
    <name type="common">Streptomyces kifunensis</name>
    <dbReference type="NCBI Taxonomy" id="58351"/>
    <lineage>
        <taxon>Bacteria</taxon>
        <taxon>Bacillati</taxon>
        <taxon>Actinomycetota</taxon>
        <taxon>Actinomycetes</taxon>
        <taxon>Kitasatosporales</taxon>
        <taxon>Streptomycetaceae</taxon>
        <taxon>Kitasatospora</taxon>
    </lineage>
</organism>
<name>A0A7W7RBY7_KITKI</name>
<sequence length="176" mass="18261">MAARTDSRQARLTRAREEARLRTAEIRKEEEQLEDLATEFFFVQEEAAKAREDAEKRIAQIRADLESEVAELEEKATAIVGRVGVLRSAQEASVRLGVPVAAATAARKTAKSAAAAKATSDTSGAAEQAEGPVPEAAPENAGNDSAESGAPAAGQLPEQAGSPDDASATQPPGVPA</sequence>
<dbReference type="RefSeq" id="WP_184946986.1">
    <property type="nucleotide sequence ID" value="NZ_JACHJV010000004.1"/>
</dbReference>
<feature type="coiled-coil region" evidence="1">
    <location>
        <begin position="12"/>
        <end position="82"/>
    </location>
</feature>
<reference evidence="3 4" key="1">
    <citation type="submission" date="2020-08" db="EMBL/GenBank/DDBJ databases">
        <title>Sequencing the genomes of 1000 actinobacteria strains.</title>
        <authorList>
            <person name="Klenk H.-P."/>
        </authorList>
    </citation>
    <scope>NUCLEOTIDE SEQUENCE [LARGE SCALE GENOMIC DNA]</scope>
    <source>
        <strain evidence="3 4">DSM 41654</strain>
    </source>
</reference>
<feature type="compositionally biased region" description="Low complexity" evidence="2">
    <location>
        <begin position="102"/>
        <end position="126"/>
    </location>
</feature>
<dbReference type="Proteomes" id="UP000540506">
    <property type="component" value="Unassembled WGS sequence"/>
</dbReference>
<keyword evidence="1" id="KW-0175">Coiled coil</keyword>
<keyword evidence="4" id="KW-1185">Reference proteome</keyword>
<evidence type="ECO:0000313" key="3">
    <source>
        <dbReference type="EMBL" id="MBB4929045.1"/>
    </source>
</evidence>
<evidence type="ECO:0000256" key="1">
    <source>
        <dbReference type="SAM" id="Coils"/>
    </source>
</evidence>
<dbReference type="EMBL" id="JACHJV010000004">
    <property type="protein sequence ID" value="MBB4929045.1"/>
    <property type="molecule type" value="Genomic_DNA"/>
</dbReference>
<protein>
    <submittedName>
        <fullName evidence="3">Chromosome segregation ATPase</fullName>
    </submittedName>
</protein>
<feature type="region of interest" description="Disordered" evidence="2">
    <location>
        <begin position="102"/>
        <end position="176"/>
    </location>
</feature>
<proteinExistence type="predicted"/>
<comment type="caution">
    <text evidence="3">The sequence shown here is derived from an EMBL/GenBank/DDBJ whole genome shotgun (WGS) entry which is preliminary data.</text>
</comment>